<proteinExistence type="predicted"/>
<dbReference type="InterPro" id="IPR056789">
    <property type="entry name" value="LRR_R13L1-DRL21"/>
</dbReference>
<dbReference type="InterPro" id="IPR027417">
    <property type="entry name" value="P-loop_NTPase"/>
</dbReference>
<dbReference type="Gene3D" id="1.20.5.4130">
    <property type="match status" value="1"/>
</dbReference>
<keyword evidence="11" id="KW-1185">Reference proteome</keyword>
<dbReference type="InterPro" id="IPR042197">
    <property type="entry name" value="Apaf_helical"/>
</dbReference>
<keyword evidence="4" id="KW-0611">Plant defense</keyword>
<dbReference type="InterPro" id="IPR041118">
    <property type="entry name" value="Rx_N"/>
</dbReference>
<protein>
    <recommendedName>
        <fullName evidence="12">Disease resistance RPP13-like protein 1</fullName>
    </recommendedName>
</protein>
<dbReference type="InterPro" id="IPR038005">
    <property type="entry name" value="RX-like_CC"/>
</dbReference>
<dbReference type="Gene3D" id="3.80.10.10">
    <property type="entry name" value="Ribonuclease Inhibitor"/>
    <property type="match status" value="4"/>
</dbReference>
<organism evidence="10 11">
    <name type="scientific">Gossypium anomalum</name>
    <dbReference type="NCBI Taxonomy" id="47600"/>
    <lineage>
        <taxon>Eukaryota</taxon>
        <taxon>Viridiplantae</taxon>
        <taxon>Streptophyta</taxon>
        <taxon>Embryophyta</taxon>
        <taxon>Tracheophyta</taxon>
        <taxon>Spermatophyta</taxon>
        <taxon>Magnoliopsida</taxon>
        <taxon>eudicotyledons</taxon>
        <taxon>Gunneridae</taxon>
        <taxon>Pentapetalae</taxon>
        <taxon>rosids</taxon>
        <taxon>malvids</taxon>
        <taxon>Malvales</taxon>
        <taxon>Malvaceae</taxon>
        <taxon>Malvoideae</taxon>
        <taxon>Gossypium</taxon>
    </lineage>
</organism>
<evidence type="ECO:0000256" key="5">
    <source>
        <dbReference type="ARBA" id="ARBA00022840"/>
    </source>
</evidence>
<dbReference type="Pfam" id="PF00931">
    <property type="entry name" value="NB-ARC"/>
    <property type="match status" value="1"/>
</dbReference>
<dbReference type="InterPro" id="IPR032675">
    <property type="entry name" value="LRR_dom_sf"/>
</dbReference>
<dbReference type="SUPFAM" id="SSF52058">
    <property type="entry name" value="L domain-like"/>
    <property type="match status" value="3"/>
</dbReference>
<dbReference type="PANTHER" id="PTHR36766:SF51">
    <property type="entry name" value="DISEASE RESISTANCE RPP13-LIKE PROTEIN 1"/>
    <property type="match status" value="1"/>
</dbReference>
<dbReference type="SUPFAM" id="SSF52540">
    <property type="entry name" value="P-loop containing nucleoside triphosphate hydrolases"/>
    <property type="match status" value="1"/>
</dbReference>
<keyword evidence="1" id="KW-0433">Leucine-rich repeat</keyword>
<accession>A0A8J5YIP3</accession>
<dbReference type="GO" id="GO:0005524">
    <property type="term" value="F:ATP binding"/>
    <property type="evidence" value="ECO:0007669"/>
    <property type="project" value="UniProtKB-KW"/>
</dbReference>
<feature type="domain" description="Disease resistance protein winged helix" evidence="8">
    <location>
        <begin position="439"/>
        <end position="506"/>
    </location>
</feature>
<dbReference type="InterPro" id="IPR036388">
    <property type="entry name" value="WH-like_DNA-bd_sf"/>
</dbReference>
<keyword evidence="5" id="KW-0067">ATP-binding</keyword>
<dbReference type="InterPro" id="IPR002182">
    <property type="entry name" value="NB-ARC"/>
</dbReference>
<dbReference type="Proteomes" id="UP000701853">
    <property type="component" value="Chromosome 11"/>
</dbReference>
<evidence type="ECO:0000259" key="7">
    <source>
        <dbReference type="Pfam" id="PF18052"/>
    </source>
</evidence>
<dbReference type="OrthoDB" id="2973320at2759"/>
<evidence type="ECO:0000256" key="2">
    <source>
        <dbReference type="ARBA" id="ARBA00022737"/>
    </source>
</evidence>
<dbReference type="CDD" id="cd14798">
    <property type="entry name" value="RX-CC_like"/>
    <property type="match status" value="1"/>
</dbReference>
<keyword evidence="2" id="KW-0677">Repeat</keyword>
<feature type="domain" description="R13L1/DRL21-like LRR repeat region" evidence="9">
    <location>
        <begin position="671"/>
        <end position="797"/>
    </location>
</feature>
<keyword evidence="3" id="KW-0547">Nucleotide-binding</keyword>
<comment type="caution">
    <text evidence="10">The sequence shown here is derived from an EMBL/GenBank/DDBJ whole genome shotgun (WGS) entry which is preliminary data.</text>
</comment>
<dbReference type="Pfam" id="PF25019">
    <property type="entry name" value="LRR_R13L1-DRL21"/>
    <property type="match status" value="1"/>
</dbReference>
<dbReference type="Gene3D" id="1.10.8.430">
    <property type="entry name" value="Helical domain of apoptotic protease-activating factors"/>
    <property type="match status" value="1"/>
</dbReference>
<dbReference type="PRINTS" id="PR00364">
    <property type="entry name" value="DISEASERSIST"/>
</dbReference>
<evidence type="ECO:0000259" key="6">
    <source>
        <dbReference type="Pfam" id="PF00931"/>
    </source>
</evidence>
<evidence type="ECO:0000256" key="3">
    <source>
        <dbReference type="ARBA" id="ARBA00022741"/>
    </source>
</evidence>
<dbReference type="Pfam" id="PF18052">
    <property type="entry name" value="Rx_N"/>
    <property type="match status" value="1"/>
</dbReference>
<feature type="domain" description="Disease resistance N-terminal" evidence="7">
    <location>
        <begin position="13"/>
        <end position="99"/>
    </location>
</feature>
<evidence type="ECO:0000259" key="8">
    <source>
        <dbReference type="Pfam" id="PF23559"/>
    </source>
</evidence>
<dbReference type="PANTHER" id="PTHR36766">
    <property type="entry name" value="PLANT BROAD-SPECTRUM MILDEW RESISTANCE PROTEIN RPW8"/>
    <property type="match status" value="1"/>
</dbReference>
<gene>
    <name evidence="10" type="ORF">CXB51_029629</name>
</gene>
<dbReference type="EMBL" id="JAHUZN010000011">
    <property type="protein sequence ID" value="KAG8479790.1"/>
    <property type="molecule type" value="Genomic_DNA"/>
</dbReference>
<dbReference type="FunFam" id="3.40.50.300:FF:001091">
    <property type="entry name" value="Probable disease resistance protein At1g61300"/>
    <property type="match status" value="1"/>
</dbReference>
<dbReference type="Gene3D" id="3.40.50.300">
    <property type="entry name" value="P-loop containing nucleotide triphosphate hydrolases"/>
    <property type="match status" value="1"/>
</dbReference>
<dbReference type="GO" id="GO:0006952">
    <property type="term" value="P:defense response"/>
    <property type="evidence" value="ECO:0007669"/>
    <property type="project" value="UniProtKB-KW"/>
</dbReference>
<dbReference type="Gene3D" id="1.10.10.10">
    <property type="entry name" value="Winged helix-like DNA-binding domain superfamily/Winged helix DNA-binding domain"/>
    <property type="match status" value="1"/>
</dbReference>
<evidence type="ECO:0000313" key="11">
    <source>
        <dbReference type="Proteomes" id="UP000701853"/>
    </source>
</evidence>
<dbReference type="GO" id="GO:0051707">
    <property type="term" value="P:response to other organism"/>
    <property type="evidence" value="ECO:0007669"/>
    <property type="project" value="UniProtKB-ARBA"/>
</dbReference>
<evidence type="ECO:0000259" key="9">
    <source>
        <dbReference type="Pfam" id="PF25019"/>
    </source>
</evidence>
<sequence>MSVIGEAALSVFLELLGGKLLDSALNFVADHKQLHRQLKQWQSILPDIQAMLTDAEEKQIKNEGVKKWLDDLQDLAYDVDDILDEFAYEELRLKLQNTQAQASTSKVRKLIPTCFTGTSFTLTSFGFKNSMIPKVKDITARLNNLTTRRSNLGLSEILSQAPTSKGKQPRLQPTSVLDGAMEYVGRHKEKQELIELLKGNNSNGVSVLSIVGMGGMGKTTLAQLVYNDAAINESFDHKAWVCVSDNFDAVNITRTILKSIDPDFRDENDLNLLQVKLKEKLSGKRFLLVLDDIWNENYNDWTILRSPFGAGANIIVTTRLQIVSSIVDPLKTFYLDKLSDDDCLSIFTQHALNARNFDEHLQFKEIGEKIVRRCNGLPLAAKAIGSLLRTVTYHGEWERIYESEVWDLPEERCGIIPALRLSYHHLPSYLKRCFAYCSILPKDYEFKEEEIILLWRAEGLLQQKAMPQIKDLGNQYFQDLVSRSFFQTSSRDKSRFVMHDLINDLAQVVAGEICSKLEGDKQQKFSNRTRHSSYIVSTYDTVKKFEAFDQVKQLRTFLPLMFSSNCYQGPFLTNVVLVDLLPRLDYLRVLSLSGYNIVELPDVFENLKHLRYLNFSYTKIKCLPDSLCTLYHLETLLLKKCIKLQKLPSKIEKLASLQYLDIRGEGDGHHIRELKYLSNLKGDFHLSGLENVNCQDAGEAKLHEKQGIDRLVLHWSEKFEKASRNKEVEERVLDSLRPPKKLEQLVIENYGGAKFSTWIADSSFKNMLSLELLNCKNCKSLPSIGRLSLLKNLSIGGLDEVHKIGVELFGANQSNAFASLETLCFQSMPNWEEWDPCEGDEQASKFPSLHELSIRQCPQLLGTLPTLLQSLQKLEIRECRKLVVATSSFSSLHELSVRGCKELVDEGSSSAKEVTSLKSVSLSYISKFNISAERIMLRFASSEYFNIYGWKELESLSQIGLGLVGHRFFTIEDCPQLISLETEDERLQLDKILGVESLAIRDCERLNQLPEVLHAFAFLTRMRLQKCPSLVCFAKSNIPHALKKLEILWCENLQYLVDEKEDNNKNTSSNTCLLEHLEIQCCPSLKCLSSRGDICNQLQHLRIASCSNLSSLFLNAKLPVKLKVLDIRGCPLLECIAQDFNDTIDLESIYISDALNIKSLPRGLDKLIHLQEIELAGCSSLVWFEESGFPATNLLVFSIFKCENFGALPKCIHNFTSLQKLEVWKCSADMSFPEEGFPVNLTSLEISNGPKMYASLVEWGLNRLTSLQELNIGSEGCSHVVSFPEEGIGRMLPPPLTSICIENFENLEFMCSKGFQHLTSLHELEISNCPKLTSLPEKDMLLSLEQLHIFNCPLLEEGCSRGKGREWSKIAHIPYVRFQDKGGMHYAVWHVVKELDLSINTRPQRFHKLLSADLKVVYPSSQKFSDESIRKLLLSCINSLDEELLFRSCGLNDTNELTVLSD</sequence>
<evidence type="ECO:0000256" key="4">
    <source>
        <dbReference type="ARBA" id="ARBA00022821"/>
    </source>
</evidence>
<reference evidence="10 11" key="1">
    <citation type="journal article" date="2021" name="bioRxiv">
        <title>The Gossypium anomalum genome as a resource for cotton improvement and evolutionary analysis of hybrid incompatibility.</title>
        <authorList>
            <person name="Grover C.E."/>
            <person name="Yuan D."/>
            <person name="Arick M.A."/>
            <person name="Miller E.R."/>
            <person name="Hu G."/>
            <person name="Peterson D.G."/>
            <person name="Wendel J.F."/>
            <person name="Udall J.A."/>
        </authorList>
    </citation>
    <scope>NUCLEOTIDE SEQUENCE [LARGE SCALE GENOMIC DNA]</scope>
    <source>
        <strain evidence="10">JFW-Udall</strain>
        <tissue evidence="10">Leaf</tissue>
    </source>
</reference>
<evidence type="ECO:0000256" key="1">
    <source>
        <dbReference type="ARBA" id="ARBA00022614"/>
    </source>
</evidence>
<evidence type="ECO:0000313" key="10">
    <source>
        <dbReference type="EMBL" id="KAG8479790.1"/>
    </source>
</evidence>
<feature type="domain" description="NB-ARC" evidence="6">
    <location>
        <begin position="188"/>
        <end position="354"/>
    </location>
</feature>
<name>A0A8J5YIP3_9ROSI</name>
<dbReference type="InterPro" id="IPR058922">
    <property type="entry name" value="WHD_DRP"/>
</dbReference>
<dbReference type="GO" id="GO:0043531">
    <property type="term" value="F:ADP binding"/>
    <property type="evidence" value="ECO:0007669"/>
    <property type="project" value="InterPro"/>
</dbReference>
<evidence type="ECO:0008006" key="12">
    <source>
        <dbReference type="Google" id="ProtNLM"/>
    </source>
</evidence>
<dbReference type="Pfam" id="PF23559">
    <property type="entry name" value="WHD_DRP"/>
    <property type="match status" value="1"/>
</dbReference>